<keyword evidence="9 14" id="KW-0275">Fatty acid biosynthesis</keyword>
<evidence type="ECO:0000256" key="5">
    <source>
        <dbReference type="ARBA" id="ARBA00022516"/>
    </source>
</evidence>
<dbReference type="PANTHER" id="PTHR11712">
    <property type="entry name" value="POLYKETIDE SYNTHASE-RELATED"/>
    <property type="match status" value="1"/>
</dbReference>
<evidence type="ECO:0000256" key="7">
    <source>
        <dbReference type="ARBA" id="ARBA00022832"/>
    </source>
</evidence>
<evidence type="ECO:0000256" key="2">
    <source>
        <dbReference type="ARBA" id="ARBA00008467"/>
    </source>
</evidence>
<evidence type="ECO:0000256" key="8">
    <source>
        <dbReference type="ARBA" id="ARBA00023098"/>
    </source>
</evidence>
<dbReference type="FunFam" id="3.40.47.10:FF:000029">
    <property type="entry name" value="3-oxoacyl-[acyl-carrier-protein] synthase 1"/>
    <property type="match status" value="1"/>
</dbReference>
<dbReference type="UniPathway" id="UPA00094"/>
<dbReference type="NCBIfam" id="NF005589">
    <property type="entry name" value="PRK07314.1"/>
    <property type="match status" value="1"/>
</dbReference>
<dbReference type="InterPro" id="IPR017568">
    <property type="entry name" value="3-oxoacyl-ACP_synth-2"/>
</dbReference>
<proteinExistence type="inferred from homology"/>
<gene>
    <name evidence="18" type="ORF">A8926_6062</name>
</gene>
<comment type="caution">
    <text evidence="18">The sequence shown here is derived from an EMBL/GenBank/DDBJ whole genome shotgun (WGS) entry which is preliminary data.</text>
</comment>
<reference evidence="18" key="1">
    <citation type="submission" date="2017-12" db="EMBL/GenBank/DDBJ databases">
        <title>Sequencing the genomes of 1000 Actinobacteria strains.</title>
        <authorList>
            <person name="Klenk H.-P."/>
        </authorList>
    </citation>
    <scope>NUCLEOTIDE SEQUENCE [LARGE SCALE GENOMIC DNA]</scope>
    <source>
        <strain evidence="18">DSM 44228</strain>
    </source>
</reference>
<dbReference type="Gene3D" id="3.40.47.10">
    <property type="match status" value="2"/>
</dbReference>
<evidence type="ECO:0000313" key="18">
    <source>
        <dbReference type="EMBL" id="PKW18013.1"/>
    </source>
</evidence>
<dbReference type="SUPFAM" id="SSF53901">
    <property type="entry name" value="Thiolase-like"/>
    <property type="match status" value="1"/>
</dbReference>
<feature type="active site" description="For beta-ketoacyl synthase activity" evidence="15">
    <location>
        <position position="162"/>
    </location>
</feature>
<comment type="function">
    <text evidence="11 14">Involved in the type II fatty acid elongation cycle. Catalyzes the elongation of a wide range of acyl-ACP by the addition of two carbons from malonyl-ACP to an acyl acceptor. Can efficiently catalyze the conversion of palmitoleoyl-ACP (cis-hexadec-9-enoyl-ACP) to cis-vaccenoyl-ACP (cis-octadec-11-enoyl-ACP), an essential step in the thermal regulation of fatty acid composition.</text>
</comment>
<dbReference type="RefSeq" id="WP_010307580.1">
    <property type="nucleotide sequence ID" value="NZ_CP061007.1"/>
</dbReference>
<comment type="catalytic activity">
    <reaction evidence="13 14">
        <text>a fatty acyl-[ACP] + malonyl-[ACP] + H(+) = a 3-oxoacyl-[ACP] + holo-[ACP] + CO2</text>
        <dbReference type="Rhea" id="RHEA:22836"/>
        <dbReference type="Rhea" id="RHEA-COMP:9623"/>
        <dbReference type="Rhea" id="RHEA-COMP:9685"/>
        <dbReference type="Rhea" id="RHEA-COMP:9916"/>
        <dbReference type="Rhea" id="RHEA-COMP:14125"/>
        <dbReference type="ChEBI" id="CHEBI:15378"/>
        <dbReference type="ChEBI" id="CHEBI:16526"/>
        <dbReference type="ChEBI" id="CHEBI:64479"/>
        <dbReference type="ChEBI" id="CHEBI:78449"/>
        <dbReference type="ChEBI" id="CHEBI:78776"/>
        <dbReference type="ChEBI" id="CHEBI:138651"/>
    </reaction>
</comment>
<dbReference type="EMBL" id="PJNB01000001">
    <property type="protein sequence ID" value="PKW18013.1"/>
    <property type="molecule type" value="Genomic_DNA"/>
</dbReference>
<dbReference type="EC" id="2.3.1.179" evidence="3 14"/>
<keyword evidence="7" id="KW-0276">Fatty acid metabolism</keyword>
<sequence>MSGFAVAVTGLGLITPAGIGVEENWKQVAEGCPTAATDPELAGLQVDFSCRVPGFDPAASLGEHNAWRLDRNQQFALVAAREAVRDAKLTEDDWDVTRVGVVLGSAAGGTSTMETQQSKLLNNGAAKVSALTLPMGLLNMAAGQLAIELGVRGPNLTICTACASGTSAIGVARDLIRSGSADIVIAGATEAAVTPLFVAAFSRMRALSRNTDDPRAASRPFDAARDGFVIAEGGAVLILESERHALARGARVRGRVIGYGASADGHHVTAPDPEGNGAEQAIRGALTDAGLTAREVQHVNAHGTATPLNDVIEAATIRRVFGEHVAVSSTKGVTGHALGAAGAIEAAYGILSLQHGHIPPTANLESPDPQIEVDLVSKTARPCALEVVLSNSFGFGGQNAVLALAA</sequence>
<keyword evidence="10 14" id="KW-0012">Acyltransferase</keyword>
<name>A0A2N3Y560_SACSN</name>
<dbReference type="InterPro" id="IPR016039">
    <property type="entry name" value="Thiolase-like"/>
</dbReference>
<evidence type="ECO:0000256" key="13">
    <source>
        <dbReference type="ARBA" id="ARBA00047659"/>
    </source>
</evidence>
<evidence type="ECO:0000256" key="15">
    <source>
        <dbReference type="PIRSR" id="PIRSR000447-1"/>
    </source>
</evidence>
<keyword evidence="19" id="KW-1185">Reference proteome</keyword>
<dbReference type="InterPro" id="IPR014030">
    <property type="entry name" value="Ketoacyl_synth_N"/>
</dbReference>
<dbReference type="Pfam" id="PF00109">
    <property type="entry name" value="ketoacyl-synt"/>
    <property type="match status" value="1"/>
</dbReference>
<evidence type="ECO:0000256" key="10">
    <source>
        <dbReference type="ARBA" id="ARBA00023315"/>
    </source>
</evidence>
<dbReference type="InterPro" id="IPR000794">
    <property type="entry name" value="Beta-ketoacyl_synthase"/>
</dbReference>
<evidence type="ECO:0000256" key="1">
    <source>
        <dbReference type="ARBA" id="ARBA00005194"/>
    </source>
</evidence>
<dbReference type="InterPro" id="IPR018201">
    <property type="entry name" value="Ketoacyl_synth_AS"/>
</dbReference>
<dbReference type="PROSITE" id="PS52004">
    <property type="entry name" value="KS3_2"/>
    <property type="match status" value="1"/>
</dbReference>
<accession>A0A2N3Y560</accession>
<dbReference type="STRING" id="994479.GCA_000194155_03876"/>
<evidence type="ECO:0000256" key="14">
    <source>
        <dbReference type="PIRNR" id="PIRNR000447"/>
    </source>
</evidence>
<evidence type="ECO:0000313" key="19">
    <source>
        <dbReference type="Proteomes" id="UP000233786"/>
    </source>
</evidence>
<organism evidence="18 19">
    <name type="scientific">Saccharopolyspora spinosa</name>
    <dbReference type="NCBI Taxonomy" id="60894"/>
    <lineage>
        <taxon>Bacteria</taxon>
        <taxon>Bacillati</taxon>
        <taxon>Actinomycetota</taxon>
        <taxon>Actinomycetes</taxon>
        <taxon>Pseudonocardiales</taxon>
        <taxon>Pseudonocardiaceae</taxon>
        <taxon>Saccharopolyspora</taxon>
    </lineage>
</organism>
<evidence type="ECO:0000256" key="3">
    <source>
        <dbReference type="ARBA" id="ARBA00012356"/>
    </source>
</evidence>
<dbReference type="GO" id="GO:0004315">
    <property type="term" value="F:3-oxoacyl-[acyl-carrier-protein] synthase activity"/>
    <property type="evidence" value="ECO:0007669"/>
    <property type="project" value="UniProtKB-EC"/>
</dbReference>
<dbReference type="AlphaFoldDB" id="A0A2N3Y560"/>
<evidence type="ECO:0000256" key="12">
    <source>
        <dbReference type="ARBA" id="ARBA00047318"/>
    </source>
</evidence>
<evidence type="ECO:0000256" key="6">
    <source>
        <dbReference type="ARBA" id="ARBA00022679"/>
    </source>
</evidence>
<evidence type="ECO:0000256" key="11">
    <source>
        <dbReference type="ARBA" id="ARBA00024006"/>
    </source>
</evidence>
<evidence type="ECO:0000256" key="4">
    <source>
        <dbReference type="ARBA" id="ARBA00014657"/>
    </source>
</evidence>
<dbReference type="PANTHER" id="PTHR11712:SF347">
    <property type="entry name" value="BETA KETOACYL-ACYL CARRIER PROTEIN SYNTHASE"/>
    <property type="match status" value="1"/>
</dbReference>
<evidence type="ECO:0000256" key="16">
    <source>
        <dbReference type="RuleBase" id="RU003694"/>
    </source>
</evidence>
<comment type="similarity">
    <text evidence="2 14 16">Belongs to the thiolase-like superfamily. Beta-ketoacyl-ACP synthases family.</text>
</comment>
<protein>
    <recommendedName>
        <fullName evidence="4 14">3-oxoacyl-[acyl-carrier-protein] synthase 2</fullName>
        <ecNumber evidence="3 14">2.3.1.179</ecNumber>
    </recommendedName>
</protein>
<keyword evidence="8" id="KW-0443">Lipid metabolism</keyword>
<dbReference type="CDD" id="cd00834">
    <property type="entry name" value="KAS_I_II"/>
    <property type="match status" value="1"/>
</dbReference>
<dbReference type="InterPro" id="IPR014031">
    <property type="entry name" value="Ketoacyl_synth_C"/>
</dbReference>
<dbReference type="FunFam" id="3.40.47.10:FF:000018">
    <property type="entry name" value="3-oxoacyl-[acyl-carrier-protein] synthase 2"/>
    <property type="match status" value="1"/>
</dbReference>
<keyword evidence="6 14" id="KW-0808">Transferase</keyword>
<keyword evidence="5 14" id="KW-0444">Lipid biosynthesis</keyword>
<dbReference type="Proteomes" id="UP000233786">
    <property type="component" value="Unassembled WGS sequence"/>
</dbReference>
<dbReference type="GO" id="GO:0030497">
    <property type="term" value="P:fatty acid elongation"/>
    <property type="evidence" value="ECO:0007669"/>
    <property type="project" value="UniProtKB-ARBA"/>
</dbReference>
<feature type="domain" description="Ketosynthase family 3 (KS3)" evidence="17">
    <location>
        <begin position="3"/>
        <end position="406"/>
    </location>
</feature>
<dbReference type="PIRSF" id="PIRSF000447">
    <property type="entry name" value="KAS_II"/>
    <property type="match status" value="1"/>
</dbReference>
<comment type="catalytic activity">
    <reaction evidence="12 14">
        <text>(9Z)-hexadecenoyl-[ACP] + malonyl-[ACP] + H(+) = 3-oxo-(11Z)-octadecenoyl-[ACP] + holo-[ACP] + CO2</text>
        <dbReference type="Rhea" id="RHEA:55040"/>
        <dbReference type="Rhea" id="RHEA-COMP:9623"/>
        <dbReference type="Rhea" id="RHEA-COMP:9685"/>
        <dbReference type="Rhea" id="RHEA-COMP:10800"/>
        <dbReference type="Rhea" id="RHEA-COMP:14074"/>
        <dbReference type="ChEBI" id="CHEBI:15378"/>
        <dbReference type="ChEBI" id="CHEBI:16526"/>
        <dbReference type="ChEBI" id="CHEBI:64479"/>
        <dbReference type="ChEBI" id="CHEBI:78449"/>
        <dbReference type="ChEBI" id="CHEBI:83989"/>
        <dbReference type="ChEBI" id="CHEBI:138538"/>
        <dbReference type="EC" id="2.3.1.179"/>
    </reaction>
</comment>
<evidence type="ECO:0000259" key="17">
    <source>
        <dbReference type="PROSITE" id="PS52004"/>
    </source>
</evidence>
<dbReference type="Pfam" id="PF02801">
    <property type="entry name" value="Ketoacyl-synt_C"/>
    <property type="match status" value="1"/>
</dbReference>
<evidence type="ECO:0000256" key="9">
    <source>
        <dbReference type="ARBA" id="ARBA00023160"/>
    </source>
</evidence>
<dbReference type="InterPro" id="IPR020841">
    <property type="entry name" value="PKS_Beta-ketoAc_synthase_dom"/>
</dbReference>
<comment type="pathway">
    <text evidence="1 14">Lipid metabolism; fatty acid biosynthesis.</text>
</comment>
<dbReference type="SMART" id="SM00825">
    <property type="entry name" value="PKS_KS"/>
    <property type="match status" value="1"/>
</dbReference>
<dbReference type="PROSITE" id="PS00606">
    <property type="entry name" value="KS3_1"/>
    <property type="match status" value="1"/>
</dbReference>
<dbReference type="OrthoDB" id="9808669at2"/>